<name>A0A1H0IJH2_9SPHI</name>
<dbReference type="SUPFAM" id="SSF103088">
    <property type="entry name" value="OmpA-like"/>
    <property type="match status" value="1"/>
</dbReference>
<comment type="subcellular location">
    <subcellularLocation>
        <location evidence="1">Cell outer membrane</location>
    </subcellularLocation>
</comment>
<dbReference type="InterPro" id="IPR011659">
    <property type="entry name" value="WD40"/>
</dbReference>
<dbReference type="InterPro" id="IPR006664">
    <property type="entry name" value="OMP_bac"/>
</dbReference>
<evidence type="ECO:0000256" key="4">
    <source>
        <dbReference type="PROSITE-ProRule" id="PRU00473"/>
    </source>
</evidence>
<dbReference type="Pfam" id="PF00691">
    <property type="entry name" value="OmpA"/>
    <property type="match status" value="1"/>
</dbReference>
<feature type="domain" description="OmpA-like" evidence="5">
    <location>
        <begin position="568"/>
        <end position="689"/>
    </location>
</feature>
<dbReference type="CDD" id="cd07185">
    <property type="entry name" value="OmpA_C-like"/>
    <property type="match status" value="1"/>
</dbReference>
<dbReference type="SUPFAM" id="SSF48452">
    <property type="entry name" value="TPR-like"/>
    <property type="match status" value="1"/>
</dbReference>
<evidence type="ECO:0000256" key="1">
    <source>
        <dbReference type="ARBA" id="ARBA00004442"/>
    </source>
</evidence>
<reference evidence="7" key="1">
    <citation type="submission" date="2016-10" db="EMBL/GenBank/DDBJ databases">
        <authorList>
            <person name="Varghese N."/>
            <person name="Submissions S."/>
        </authorList>
    </citation>
    <scope>NUCLEOTIDE SEQUENCE [LARGE SCALE GENOMIC DNA]</scope>
    <source>
        <strain evidence="7">DSM 19110</strain>
    </source>
</reference>
<dbReference type="Proteomes" id="UP000183200">
    <property type="component" value="Unassembled WGS sequence"/>
</dbReference>
<dbReference type="Gene3D" id="1.25.40.10">
    <property type="entry name" value="Tetratricopeptide repeat domain"/>
    <property type="match status" value="1"/>
</dbReference>
<evidence type="ECO:0000313" key="7">
    <source>
        <dbReference type="Proteomes" id="UP000183200"/>
    </source>
</evidence>
<dbReference type="RefSeq" id="WP_083362108.1">
    <property type="nucleotide sequence ID" value="NZ_FNGY01000013.1"/>
</dbReference>
<keyword evidence="2 4" id="KW-0472">Membrane</keyword>
<dbReference type="STRING" id="430522.BFS30_14470"/>
<evidence type="ECO:0000256" key="3">
    <source>
        <dbReference type="ARBA" id="ARBA00023237"/>
    </source>
</evidence>
<evidence type="ECO:0000256" key="2">
    <source>
        <dbReference type="ARBA" id="ARBA00023136"/>
    </source>
</evidence>
<keyword evidence="3" id="KW-0998">Cell outer membrane</keyword>
<dbReference type="PANTHER" id="PTHR30329">
    <property type="entry name" value="STATOR ELEMENT OF FLAGELLAR MOTOR COMPLEX"/>
    <property type="match status" value="1"/>
</dbReference>
<dbReference type="InterPro" id="IPR011990">
    <property type="entry name" value="TPR-like_helical_dom_sf"/>
</dbReference>
<accession>A0A1H0IJH2</accession>
<evidence type="ECO:0000313" key="6">
    <source>
        <dbReference type="EMBL" id="SDO31624.1"/>
    </source>
</evidence>
<dbReference type="SUPFAM" id="SSF49478">
    <property type="entry name" value="Cna protein B-type domain"/>
    <property type="match status" value="1"/>
</dbReference>
<protein>
    <submittedName>
        <fullName evidence="6">WD40-like Beta Propeller Repeat</fullName>
    </submittedName>
</protein>
<proteinExistence type="predicted"/>
<organism evidence="6 7">
    <name type="scientific">Pedobacter steynii</name>
    <dbReference type="NCBI Taxonomy" id="430522"/>
    <lineage>
        <taxon>Bacteria</taxon>
        <taxon>Pseudomonadati</taxon>
        <taxon>Bacteroidota</taxon>
        <taxon>Sphingobacteriia</taxon>
        <taxon>Sphingobacteriales</taxon>
        <taxon>Sphingobacteriaceae</taxon>
        <taxon>Pedobacter</taxon>
    </lineage>
</organism>
<dbReference type="PANTHER" id="PTHR30329:SF21">
    <property type="entry name" value="LIPOPROTEIN YIAD-RELATED"/>
    <property type="match status" value="1"/>
</dbReference>
<dbReference type="Gene3D" id="3.30.1330.60">
    <property type="entry name" value="OmpA-like domain"/>
    <property type="match status" value="1"/>
</dbReference>
<dbReference type="InterPro" id="IPR006665">
    <property type="entry name" value="OmpA-like"/>
</dbReference>
<sequence length="689" mass="77771">MNRTAYKSPNLLMNSMMIISMMALFFGNFAMAQEQLSRKQQADVLFNRFEYYSAARLYLPLAERKNPDVKLLEKLADCYRMMNDYEQAEKWYGKAVENKKAQSMSHYYYAEALQRNKKFDLAKEQYRAYGSLLKPEDMSIKPSGGDRYLPNESKPVSQDAVNLRIASCDSAALWTNNPKNIGIKNVAALNTKSADWGLNYYGKDGFVFTSERNTEANEKSNDIYKWTGNPWLKLFLASQDAQLKEELPVVTRQNSPAKTEYHVGPMELNGAGDVAYVTVATRASASDLPLDKSSGKLKERLYTRRLELMIALKKEGKWGELKPFAYNNVKEYSLGHAALSKNGQLLYFASDMPGGLGKTDIWYSELQTDGTWGKPVNCGSEINTKEEEAFPTTGPYGELYYSSKGKIGMGGYDIYSSRGEKAQWSRPQDLKYPVNSTSDDFYFISNDGKTGYFSSNREGGAGDDDIYNFNDQTPAVMILALDGTVYDLKSKASLDSVLVTLTDGNGLAVNRKVTEQNGKFFFGLTKDQDYKVEISKLGYTSVLKTVSTKGISKSDTLTMEAFLNKDKFEPGKTYVLRNIYYDFDKANIRPDAARELDKLLAILKENPTIWIELGSHTDSRGADQYNQWLSQRRANSAVQYLIDGGIERERIKARGYGETMLLNKCANGVKCSHAEHQLNRRTEFKVIKQ</sequence>
<dbReference type="GO" id="GO:0009279">
    <property type="term" value="C:cell outer membrane"/>
    <property type="evidence" value="ECO:0007669"/>
    <property type="project" value="UniProtKB-SubCell"/>
</dbReference>
<dbReference type="OrthoDB" id="9809364at2"/>
<dbReference type="SUPFAM" id="SSF82171">
    <property type="entry name" value="DPP6 N-terminal domain-like"/>
    <property type="match status" value="1"/>
</dbReference>
<dbReference type="Pfam" id="PF07676">
    <property type="entry name" value="PD40"/>
    <property type="match status" value="2"/>
</dbReference>
<dbReference type="InterPro" id="IPR050330">
    <property type="entry name" value="Bact_OuterMem_StrucFunc"/>
</dbReference>
<dbReference type="EMBL" id="FNGY01000013">
    <property type="protein sequence ID" value="SDO31624.1"/>
    <property type="molecule type" value="Genomic_DNA"/>
</dbReference>
<gene>
    <name evidence="6" type="ORF">SAMN05421820_113178</name>
</gene>
<keyword evidence="7" id="KW-1185">Reference proteome</keyword>
<dbReference type="Gene3D" id="2.60.40.1120">
    <property type="entry name" value="Carboxypeptidase-like, regulatory domain"/>
    <property type="match status" value="1"/>
</dbReference>
<dbReference type="AlphaFoldDB" id="A0A1H0IJH2"/>
<dbReference type="PRINTS" id="PR01021">
    <property type="entry name" value="OMPADOMAIN"/>
</dbReference>
<dbReference type="PROSITE" id="PS51123">
    <property type="entry name" value="OMPA_2"/>
    <property type="match status" value="1"/>
</dbReference>
<evidence type="ECO:0000259" key="5">
    <source>
        <dbReference type="PROSITE" id="PS51123"/>
    </source>
</evidence>
<dbReference type="InterPro" id="IPR036737">
    <property type="entry name" value="OmpA-like_sf"/>
</dbReference>